<organism evidence="1 2">
    <name type="scientific">Shewanella seohaensis</name>
    <dbReference type="NCBI Taxonomy" id="755175"/>
    <lineage>
        <taxon>Bacteria</taxon>
        <taxon>Pseudomonadati</taxon>
        <taxon>Pseudomonadota</taxon>
        <taxon>Gammaproteobacteria</taxon>
        <taxon>Alteromonadales</taxon>
        <taxon>Shewanellaceae</taxon>
        <taxon>Shewanella</taxon>
    </lineage>
</organism>
<name>A0ABV4VX13_9GAMM</name>
<dbReference type="RefSeq" id="WP_374919478.1">
    <property type="nucleotide sequence ID" value="NZ_JBHFGJ010000005.1"/>
</dbReference>
<comment type="caution">
    <text evidence="1">The sequence shown here is derived from an EMBL/GenBank/DDBJ whole genome shotgun (WGS) entry which is preliminary data.</text>
</comment>
<reference evidence="1 2" key="1">
    <citation type="submission" date="2024-09" db="EMBL/GenBank/DDBJ databases">
        <authorList>
            <person name="Zhang Y."/>
        </authorList>
    </citation>
    <scope>NUCLEOTIDE SEQUENCE [LARGE SCALE GENOMIC DNA]</scope>
    <source>
        <strain evidence="1 2">SH314</strain>
    </source>
</reference>
<accession>A0ABV4VX13</accession>
<dbReference type="Pfam" id="PF20012">
    <property type="entry name" value="GAP1-N1"/>
    <property type="match status" value="1"/>
</dbReference>
<evidence type="ECO:0000313" key="1">
    <source>
        <dbReference type="EMBL" id="MFB2653710.1"/>
    </source>
</evidence>
<keyword evidence="2" id="KW-1185">Reference proteome</keyword>
<sequence length="811" mass="91988">MMTKPLKAIYGCRDNSHDLLFWEGDSPLPPELLGLTDKPGGYVTPKEKWWPAINCGPIGNWWALWSIEPDFDAPRSGMVKSVVLLWDLNSIPQLDDLQHYIFQLVNQEDCKIPSSKLLMSIANELVCNNDVLATEANESLPLVIAHLWENLWGEARKEFAIRVAFTPPQAFGQAKQPTFYCVPASVLNQWYLPGVTLIQPSERTNISRAANYLLNKLDFDPTLQQILLYCDELTGDLKILNKLGRAADNIDQYRDDPTLANAITALRTVIVCSPSPDKAVPIKIELLGSIKKLMVDRANATDILTMSNLSSDAVFVGGMPETELSDWVEHHLTDLSQENLSKYFDRAQPGRSMQWWSKAVVNGIGALVNNPKASGNILLWLSTDNFQSIFLQLPSVRNDLEQSLLESAKPRDLPAQKLVKLEQFSISQRWAQLHAWTAFNLYDEEQVYNKQCNSTPNWSEGVPFLVINLSHKYVVNLLDEKSFVPFIDLLAERTVREPGILNYIDVTECSALELWQRQLDAGGQFYPPNIEKERFQEKLCSCIQSGLLPNVFVQIAEEISGYLLSMIDRTQVWSRLSSKECKILAENMSKKVVTNPELLQHLRDSEANLIDELKASMNNEAYLEPAYILSYLSQSINHSEEDVLRWIKKINSKNFNLYAHSLGRILLEKSWAKVANSLFKSSYGFLAKTPYFKSTVDVCSQLLDRSNKLWFSLFSGPLTLSQRDIVIEQFAEVGANIAYDRLEYLWLKAGGRPSRLRSYGTEFDKWFHAASEADKGALSGGLISLLDVLIFEYPHNEKLRDINCILSNRYL</sequence>
<dbReference type="EMBL" id="JBHFGJ010000005">
    <property type="protein sequence ID" value="MFB2653710.1"/>
    <property type="molecule type" value="Genomic_DNA"/>
</dbReference>
<evidence type="ECO:0000313" key="2">
    <source>
        <dbReference type="Proteomes" id="UP001576726"/>
    </source>
</evidence>
<protein>
    <submittedName>
        <fullName evidence="1">Uncharacterized protein</fullName>
    </submittedName>
</protein>
<dbReference type="Proteomes" id="UP001576726">
    <property type="component" value="Unassembled WGS sequence"/>
</dbReference>
<gene>
    <name evidence="1" type="ORF">ACE02L_13290</name>
</gene>
<proteinExistence type="predicted"/>